<protein>
    <recommendedName>
        <fullName evidence="2">UPF0178 protein SAMN04488113_10344</fullName>
    </recommendedName>
</protein>
<dbReference type="STRING" id="1130080.SAMN04488113_10344"/>
<gene>
    <name evidence="3" type="ORF">SAMN04488113_10344</name>
</gene>
<evidence type="ECO:0000313" key="3">
    <source>
        <dbReference type="EMBL" id="SEI55830.1"/>
    </source>
</evidence>
<dbReference type="PANTHER" id="PTHR35146:SF1">
    <property type="entry name" value="UPF0178 PROTEIN YAII"/>
    <property type="match status" value="1"/>
</dbReference>
<dbReference type="InterPro" id="IPR003791">
    <property type="entry name" value="UPF0178"/>
</dbReference>
<reference evidence="4" key="1">
    <citation type="submission" date="2016-10" db="EMBL/GenBank/DDBJ databases">
        <authorList>
            <person name="Varghese N."/>
            <person name="Submissions S."/>
        </authorList>
    </citation>
    <scope>NUCLEOTIDE SEQUENCE [LARGE SCALE GENOMIC DNA]</scope>
    <source>
        <strain evidence="4">DSM 25751</strain>
    </source>
</reference>
<keyword evidence="4" id="KW-1185">Reference proteome</keyword>
<evidence type="ECO:0000256" key="2">
    <source>
        <dbReference type="HAMAP-Rule" id="MF_00489"/>
    </source>
</evidence>
<sequence length="162" mass="18160">MMTVKIIIDADACPTKEETITVAKQYDLEVMLVASIAHFSTKKVPNHVSQLWVERGSDQADFKIVGIAKPNDIVITQDYGLASMLLPKGCHVLHHDGYAYTDAIIQKLIDGRHLSAKERRSSKRSRRVKALHPFADSIQMDYKALLVSVIEDIESKQEGNDK</sequence>
<organism evidence="3 4">
    <name type="scientific">Alkalibacterium gilvum</name>
    <dbReference type="NCBI Taxonomy" id="1130080"/>
    <lineage>
        <taxon>Bacteria</taxon>
        <taxon>Bacillati</taxon>
        <taxon>Bacillota</taxon>
        <taxon>Bacilli</taxon>
        <taxon>Lactobacillales</taxon>
        <taxon>Carnobacteriaceae</taxon>
        <taxon>Alkalibacterium</taxon>
    </lineage>
</organism>
<dbReference type="OrthoDB" id="9798918at2"/>
<dbReference type="Proteomes" id="UP000198564">
    <property type="component" value="Unassembled WGS sequence"/>
</dbReference>
<dbReference type="AlphaFoldDB" id="A0A1H6RVN2"/>
<dbReference type="Pfam" id="PF02639">
    <property type="entry name" value="DUF188"/>
    <property type="match status" value="1"/>
</dbReference>
<evidence type="ECO:0000256" key="1">
    <source>
        <dbReference type="ARBA" id="ARBA00008522"/>
    </source>
</evidence>
<dbReference type="PANTHER" id="PTHR35146">
    <property type="entry name" value="UPF0178 PROTEIN YAII"/>
    <property type="match status" value="1"/>
</dbReference>
<accession>A0A1H6RVN2</accession>
<dbReference type="HAMAP" id="MF_00489">
    <property type="entry name" value="UPF0178"/>
    <property type="match status" value="1"/>
</dbReference>
<evidence type="ECO:0000313" key="4">
    <source>
        <dbReference type="Proteomes" id="UP000198564"/>
    </source>
</evidence>
<dbReference type="EMBL" id="FNYW01000003">
    <property type="protein sequence ID" value="SEI55830.1"/>
    <property type="molecule type" value="Genomic_DNA"/>
</dbReference>
<comment type="similarity">
    <text evidence="1 2">Belongs to the UPF0178 family.</text>
</comment>
<proteinExistence type="inferred from homology"/>
<name>A0A1H6RVN2_9LACT</name>